<dbReference type="InterPro" id="IPR029056">
    <property type="entry name" value="Ribokinase-like"/>
</dbReference>
<dbReference type="Pfam" id="PF00294">
    <property type="entry name" value="PfkB"/>
    <property type="match status" value="1"/>
</dbReference>
<evidence type="ECO:0000259" key="3">
    <source>
        <dbReference type="Pfam" id="PF00294"/>
    </source>
</evidence>
<dbReference type="InterPro" id="IPR011611">
    <property type="entry name" value="PfkB_dom"/>
</dbReference>
<keyword evidence="5" id="KW-1185">Reference proteome</keyword>
<proteinExistence type="predicted"/>
<sequence length="302" mass="32893">MSEILVVGSLAYDSIQTPSGKVDRALGGSANYFSLAASLFSKVRVVGVVGEDYDQEHYELLNKRGVDLGGLSKVPGKTFHWAGSYEGDLNEAKTLKTELNVFEHFNPQLPEHFKDSSFVFLANIAPELQLQVLEQVKQPKFVGMDTMNFWISIKKDKLVEVLKKVDLVLINEGEAKMLTGAANAISAAPLLTALGPKAVVIKRGEYGFAMYTKDEGYFILPAMPIPTVVDPTGAGDTFAGGFFGYLAAQKEVPTIANLKQACIMGSMMASHTIQDFSVNALSKVTLGDLEKRLSEYRKVITV</sequence>
<evidence type="ECO:0000313" key="4">
    <source>
        <dbReference type="EMBL" id="UOE99773.1"/>
    </source>
</evidence>
<dbReference type="PANTHER" id="PTHR10584">
    <property type="entry name" value="SUGAR KINASE"/>
    <property type="match status" value="1"/>
</dbReference>
<keyword evidence="2 4" id="KW-0418">Kinase</keyword>
<dbReference type="RefSeq" id="WP_243535015.1">
    <property type="nucleotide sequence ID" value="NZ_CP093442.1"/>
</dbReference>
<keyword evidence="1" id="KW-0808">Transferase</keyword>
<dbReference type="SUPFAM" id="SSF53613">
    <property type="entry name" value="Ribokinase-like"/>
    <property type="match status" value="1"/>
</dbReference>
<feature type="domain" description="Carbohydrate kinase PfkB" evidence="3">
    <location>
        <begin position="2"/>
        <end position="279"/>
    </location>
</feature>
<gene>
    <name evidence="4" type="ORF">MNR06_08700</name>
</gene>
<accession>A0ABY4C5L5</accession>
<dbReference type="EMBL" id="CP093442">
    <property type="protein sequence ID" value="UOE99773.1"/>
    <property type="molecule type" value="Genomic_DNA"/>
</dbReference>
<dbReference type="PANTHER" id="PTHR10584:SF166">
    <property type="entry name" value="RIBOKINASE"/>
    <property type="match status" value="1"/>
</dbReference>
<evidence type="ECO:0000256" key="1">
    <source>
        <dbReference type="ARBA" id="ARBA00022679"/>
    </source>
</evidence>
<reference evidence="4" key="1">
    <citation type="submission" date="2022-03" db="EMBL/GenBank/DDBJ databases">
        <title>Genome Identification and Characterization of new species Bdellovibrio reynosense LBG001 sp. nov. from a Mexico soil sample.</title>
        <authorList>
            <person name="Camilli A."/>
            <person name="Ajao Y."/>
            <person name="Guo X."/>
        </authorList>
    </citation>
    <scope>NUCLEOTIDE SEQUENCE</scope>
    <source>
        <strain evidence="4">LBG001</strain>
    </source>
</reference>
<dbReference type="GO" id="GO:0016301">
    <property type="term" value="F:kinase activity"/>
    <property type="evidence" value="ECO:0007669"/>
    <property type="project" value="UniProtKB-KW"/>
</dbReference>
<dbReference type="Gene3D" id="3.40.1190.20">
    <property type="match status" value="1"/>
</dbReference>
<dbReference type="Proteomes" id="UP000830116">
    <property type="component" value="Chromosome"/>
</dbReference>
<evidence type="ECO:0000256" key="2">
    <source>
        <dbReference type="ARBA" id="ARBA00022777"/>
    </source>
</evidence>
<organism evidence="4 5">
    <name type="scientific">Bdellovibrio reynosensis</name>
    <dbReference type="NCBI Taxonomy" id="2835041"/>
    <lineage>
        <taxon>Bacteria</taxon>
        <taxon>Pseudomonadati</taxon>
        <taxon>Bdellovibrionota</taxon>
        <taxon>Bdellovibrionia</taxon>
        <taxon>Bdellovibrionales</taxon>
        <taxon>Pseudobdellovibrionaceae</taxon>
        <taxon>Bdellovibrio</taxon>
    </lineage>
</organism>
<name>A0ABY4C5L5_9BACT</name>
<evidence type="ECO:0000313" key="5">
    <source>
        <dbReference type="Proteomes" id="UP000830116"/>
    </source>
</evidence>
<protein>
    <submittedName>
        <fullName evidence="4">PfkB family carbohydrate kinase</fullName>
    </submittedName>
</protein>